<dbReference type="CDD" id="cd11614">
    <property type="entry name" value="SAF_CpaB_FlgA_like"/>
    <property type="match status" value="1"/>
</dbReference>
<reference evidence="2 3" key="1">
    <citation type="journal article" date="2009" name="Stand. Genomic Sci.">
        <title>Complete genome sequence of Kytococcus sedentarius type strain (541).</title>
        <authorList>
            <person name="Sims D."/>
            <person name="Brettin T."/>
            <person name="Detter J.C."/>
            <person name="Han C."/>
            <person name="Lapidus A."/>
            <person name="Copeland A."/>
            <person name="Glavina Del Rio T."/>
            <person name="Nolan M."/>
            <person name="Chen F."/>
            <person name="Lucas S."/>
            <person name="Tice H."/>
            <person name="Cheng J.F."/>
            <person name="Bruce D."/>
            <person name="Goodwin L."/>
            <person name="Pitluck S."/>
            <person name="Ovchinnikova G."/>
            <person name="Pati A."/>
            <person name="Ivanova N."/>
            <person name="Mavrommatis K."/>
            <person name="Chen A."/>
            <person name="Palaniappan K."/>
            <person name="D'haeseleer P."/>
            <person name="Chain P."/>
            <person name="Bristow J."/>
            <person name="Eisen J.A."/>
            <person name="Markowitz V."/>
            <person name="Hugenholtz P."/>
            <person name="Schneider S."/>
            <person name="Goker M."/>
            <person name="Pukall R."/>
            <person name="Kyrpides N.C."/>
            <person name="Klenk H.P."/>
        </authorList>
    </citation>
    <scope>NUCLEOTIDE SEQUENCE [LARGE SCALE GENOMIC DNA]</scope>
    <source>
        <strain evidence="3">ATCC 14392 / DSM 20547 / JCM 11482 / CCUG 33030 / NBRC 15357 / NCTC 11040 / CCM 314 / 541</strain>
    </source>
</reference>
<name>C7NFJ0_KYTSD</name>
<dbReference type="eggNOG" id="COG1261">
    <property type="taxonomic scope" value="Bacteria"/>
</dbReference>
<dbReference type="STRING" id="478801.Ksed_08710"/>
<dbReference type="InterPro" id="IPR013974">
    <property type="entry name" value="SAF"/>
</dbReference>
<gene>
    <name evidence="2" type="ordered locus">Ksed_08710</name>
</gene>
<dbReference type="AlphaFoldDB" id="C7NFJ0"/>
<sequence>MPDSPVAQRLRRPRWTDARLLVGGALVLAATLAGAALLGQDEGPRHWVAAADLPTGHVLGSEDLRPVEGSSPEGVYLTGDDPLADRAGQVVLRPVGQGEFLPVADLGGADRLDLRRVSLEVSPGSAATLSPGSVVDLWATPRAVAGEKKRPTPRQVLAGAEVARVQEAGDRLAGGDQTVAVDFLVSTDQVEELLAETGSEAEVTAVPLAGSPGSAGAGS</sequence>
<evidence type="ECO:0000313" key="3">
    <source>
        <dbReference type="Proteomes" id="UP000006666"/>
    </source>
</evidence>
<dbReference type="EMBL" id="CP001686">
    <property type="protein sequence ID" value="ACV05925.1"/>
    <property type="molecule type" value="Genomic_DNA"/>
</dbReference>
<feature type="domain" description="SAF" evidence="1">
    <location>
        <begin position="44"/>
        <end position="107"/>
    </location>
</feature>
<dbReference type="HOGENOM" id="CLU_081764_2_0_11"/>
<accession>C7NFJ0</accession>
<dbReference type="Proteomes" id="UP000006666">
    <property type="component" value="Chromosome"/>
</dbReference>
<dbReference type="KEGG" id="kse:Ksed_08710"/>
<keyword evidence="3" id="KW-1185">Reference proteome</keyword>
<organism evidence="2 3">
    <name type="scientific">Kytococcus sedentarius (strain ATCC 14392 / DSM 20547 / JCM 11482 / CCUG 33030 / NBRC 15357 / NCTC 11040 / CCM 314 / 541)</name>
    <name type="common">Micrococcus sedentarius</name>
    <dbReference type="NCBI Taxonomy" id="478801"/>
    <lineage>
        <taxon>Bacteria</taxon>
        <taxon>Bacillati</taxon>
        <taxon>Actinomycetota</taxon>
        <taxon>Actinomycetes</taxon>
        <taxon>Micrococcales</taxon>
        <taxon>Kytococcaceae</taxon>
        <taxon>Kytococcus</taxon>
    </lineage>
</organism>
<dbReference type="SMART" id="SM00858">
    <property type="entry name" value="SAF"/>
    <property type="match status" value="1"/>
</dbReference>
<protein>
    <submittedName>
        <fullName evidence="2">SAF domain-containing protein</fullName>
    </submittedName>
</protein>
<evidence type="ECO:0000259" key="1">
    <source>
        <dbReference type="SMART" id="SM00858"/>
    </source>
</evidence>
<proteinExistence type="predicted"/>
<dbReference type="RefSeq" id="WP_012802340.1">
    <property type="nucleotide sequence ID" value="NC_013169.1"/>
</dbReference>
<evidence type="ECO:0000313" key="2">
    <source>
        <dbReference type="EMBL" id="ACV05925.1"/>
    </source>
</evidence>